<keyword evidence="8" id="KW-1185">Reference proteome</keyword>
<dbReference type="CDD" id="cd00568">
    <property type="entry name" value="TPP_enzymes"/>
    <property type="match status" value="1"/>
</dbReference>
<dbReference type="GO" id="GO:0009097">
    <property type="term" value="P:isoleucine biosynthetic process"/>
    <property type="evidence" value="ECO:0007669"/>
    <property type="project" value="TreeGrafter"/>
</dbReference>
<dbReference type="PANTHER" id="PTHR18968">
    <property type="entry name" value="THIAMINE PYROPHOSPHATE ENZYMES"/>
    <property type="match status" value="1"/>
</dbReference>
<dbReference type="PANTHER" id="PTHR18968:SF167">
    <property type="entry name" value="ACETOLACTATE SYNTHASE LARGE SUBUNIT ILVB2-RELATED"/>
    <property type="match status" value="1"/>
</dbReference>
<dbReference type="Gene3D" id="3.40.50.1220">
    <property type="entry name" value="TPP-binding domain"/>
    <property type="match status" value="1"/>
</dbReference>
<dbReference type="EMBL" id="JACEIB010000004">
    <property type="protein sequence ID" value="MBA2933967.1"/>
    <property type="molecule type" value="Genomic_DNA"/>
</dbReference>
<dbReference type="Proteomes" id="UP000570166">
    <property type="component" value="Unassembled WGS sequence"/>
</dbReference>
<dbReference type="InterPro" id="IPR012001">
    <property type="entry name" value="Thiamin_PyroP_enz_TPP-bd_dom"/>
</dbReference>
<name>A0A838L4M9_9SPHN</name>
<dbReference type="GO" id="GO:0009099">
    <property type="term" value="P:L-valine biosynthetic process"/>
    <property type="evidence" value="ECO:0007669"/>
    <property type="project" value="TreeGrafter"/>
</dbReference>
<dbReference type="GO" id="GO:0005948">
    <property type="term" value="C:acetolactate synthase complex"/>
    <property type="evidence" value="ECO:0007669"/>
    <property type="project" value="TreeGrafter"/>
</dbReference>
<dbReference type="PROSITE" id="PS00187">
    <property type="entry name" value="TPP_ENZYMES"/>
    <property type="match status" value="1"/>
</dbReference>
<evidence type="ECO:0000259" key="5">
    <source>
        <dbReference type="Pfam" id="PF02775"/>
    </source>
</evidence>
<evidence type="ECO:0008006" key="9">
    <source>
        <dbReference type="Google" id="ProtNLM"/>
    </source>
</evidence>
<proteinExistence type="inferred from homology"/>
<dbReference type="GO" id="GO:0003984">
    <property type="term" value="F:acetolactate synthase activity"/>
    <property type="evidence" value="ECO:0007669"/>
    <property type="project" value="TreeGrafter"/>
</dbReference>
<dbReference type="AlphaFoldDB" id="A0A838L4M9"/>
<evidence type="ECO:0000313" key="7">
    <source>
        <dbReference type="EMBL" id="MBA2933967.1"/>
    </source>
</evidence>
<evidence type="ECO:0000313" key="8">
    <source>
        <dbReference type="Proteomes" id="UP000570166"/>
    </source>
</evidence>
<dbReference type="InterPro" id="IPR000399">
    <property type="entry name" value="TPP-bd_CS"/>
</dbReference>
<evidence type="ECO:0000256" key="1">
    <source>
        <dbReference type="ARBA" id="ARBA00007812"/>
    </source>
</evidence>
<dbReference type="InterPro" id="IPR029035">
    <property type="entry name" value="DHS-like_NAD/FAD-binding_dom"/>
</dbReference>
<dbReference type="CDD" id="cd07035">
    <property type="entry name" value="TPP_PYR_POX_like"/>
    <property type="match status" value="1"/>
</dbReference>
<dbReference type="InterPro" id="IPR045229">
    <property type="entry name" value="TPP_enz"/>
</dbReference>
<dbReference type="NCBIfam" id="NF006122">
    <property type="entry name" value="PRK08266.1"/>
    <property type="match status" value="1"/>
</dbReference>
<protein>
    <recommendedName>
        <fullName evidence="9">Thiamine pyrophosphate-binding protein</fullName>
    </recommendedName>
</protein>
<keyword evidence="2 3" id="KW-0786">Thiamine pyrophosphate</keyword>
<evidence type="ECO:0000256" key="3">
    <source>
        <dbReference type="RuleBase" id="RU362132"/>
    </source>
</evidence>
<dbReference type="InterPro" id="IPR012000">
    <property type="entry name" value="Thiamin_PyroP_enz_cen_dom"/>
</dbReference>
<dbReference type="GO" id="GO:0050660">
    <property type="term" value="F:flavin adenine dinucleotide binding"/>
    <property type="evidence" value="ECO:0007669"/>
    <property type="project" value="TreeGrafter"/>
</dbReference>
<organism evidence="7 8">
    <name type="scientific">Sphingomonas chungangi</name>
    <dbReference type="NCBI Taxonomy" id="2683589"/>
    <lineage>
        <taxon>Bacteria</taxon>
        <taxon>Pseudomonadati</taxon>
        <taxon>Pseudomonadota</taxon>
        <taxon>Alphaproteobacteria</taxon>
        <taxon>Sphingomonadales</taxon>
        <taxon>Sphingomonadaceae</taxon>
        <taxon>Sphingomonas</taxon>
    </lineage>
</organism>
<dbReference type="GO" id="GO:0000287">
    <property type="term" value="F:magnesium ion binding"/>
    <property type="evidence" value="ECO:0007669"/>
    <property type="project" value="InterPro"/>
</dbReference>
<feature type="domain" description="Thiamine pyrophosphate enzyme central" evidence="4">
    <location>
        <begin position="205"/>
        <end position="327"/>
    </location>
</feature>
<gene>
    <name evidence="7" type="ORF">HZF05_07625</name>
</gene>
<sequence length="548" mass="58027">MAKKEGPAAETMTGGDALVRGLKTHGVDTVFALPGAQIYGLSDALAREAAAIRTIGARHEQTTAYMAYGYARASARPGVFAVVPGPGILNASAALLTAHSCNAPILALTGDVPSAFKDRGRGALHELPDQLQILRSMTKYAAHVALPEAAPGAVADAFQAMQSGRRGAAAIQAPWDFFDRQAEIAPQAPLPLLQAPEIDHDAVVRAARLINAANAPMIFVGSGALDANAEVTALAERLNAPVVSFRGGRGVVSDDHPLGFTVAAGQRLWPETDLAIVIGSRFELLDIRWRWRPKDLKIIRVDIDPAEFDRIETDVDLHADAAGGARALLCALEMGGVAPRRQALIAAAKSAAALSIQGVQPQVDYLRAIRDVLPHDGIFVDELSQVGFASIFGFPVYQPRTLISAGYQGTLGFGFPTALGAKVACPDRAVVSVTGDGGFLFAAQELVTAVQYGINLVTIVFNNGSYGNVLRDQATLYEGRLLGSELVNPDFLRFARACGVEAHRVHKPVALRPVLERALAANQPILIEVAVPRGSDGNPWPLLHPSFE</sequence>
<dbReference type="Pfam" id="PF00205">
    <property type="entry name" value="TPP_enzyme_M"/>
    <property type="match status" value="1"/>
</dbReference>
<evidence type="ECO:0000256" key="2">
    <source>
        <dbReference type="ARBA" id="ARBA00023052"/>
    </source>
</evidence>
<evidence type="ECO:0000259" key="4">
    <source>
        <dbReference type="Pfam" id="PF00205"/>
    </source>
</evidence>
<dbReference type="InterPro" id="IPR011766">
    <property type="entry name" value="TPP_enzyme_TPP-bd"/>
</dbReference>
<comment type="caution">
    <text evidence="7">The sequence shown here is derived from an EMBL/GenBank/DDBJ whole genome shotgun (WGS) entry which is preliminary data.</text>
</comment>
<dbReference type="InterPro" id="IPR029061">
    <property type="entry name" value="THDP-binding"/>
</dbReference>
<feature type="domain" description="Thiamine pyrophosphate enzyme TPP-binding" evidence="5">
    <location>
        <begin position="392"/>
        <end position="529"/>
    </location>
</feature>
<accession>A0A838L4M9</accession>
<comment type="similarity">
    <text evidence="1 3">Belongs to the TPP enzyme family.</text>
</comment>
<dbReference type="SUPFAM" id="SSF52518">
    <property type="entry name" value="Thiamin diphosphate-binding fold (THDP-binding)"/>
    <property type="match status" value="2"/>
</dbReference>
<reference evidence="7 8" key="1">
    <citation type="submission" date="2020-07" db="EMBL/GenBank/DDBJ databases">
        <authorList>
            <person name="Sun Q."/>
        </authorList>
    </citation>
    <scope>NUCLEOTIDE SEQUENCE [LARGE SCALE GENOMIC DNA]</scope>
    <source>
        <strain evidence="7 8">CGMCC 1.13654</strain>
    </source>
</reference>
<dbReference type="SUPFAM" id="SSF52467">
    <property type="entry name" value="DHS-like NAD/FAD-binding domain"/>
    <property type="match status" value="1"/>
</dbReference>
<feature type="domain" description="Thiamine pyrophosphate enzyme N-terminal TPP-binding" evidence="6">
    <location>
        <begin position="12"/>
        <end position="133"/>
    </location>
</feature>
<dbReference type="Gene3D" id="3.40.50.970">
    <property type="match status" value="2"/>
</dbReference>
<evidence type="ECO:0000259" key="6">
    <source>
        <dbReference type="Pfam" id="PF02776"/>
    </source>
</evidence>
<dbReference type="Pfam" id="PF02775">
    <property type="entry name" value="TPP_enzyme_C"/>
    <property type="match status" value="1"/>
</dbReference>
<dbReference type="GO" id="GO:0030976">
    <property type="term" value="F:thiamine pyrophosphate binding"/>
    <property type="evidence" value="ECO:0007669"/>
    <property type="project" value="InterPro"/>
</dbReference>
<dbReference type="Pfam" id="PF02776">
    <property type="entry name" value="TPP_enzyme_N"/>
    <property type="match status" value="1"/>
</dbReference>